<dbReference type="RefSeq" id="WP_054746696.1">
    <property type="nucleotide sequence ID" value="NZ_BKAM01000001.1"/>
</dbReference>
<dbReference type="EMBL" id="BKAM01000001">
    <property type="protein sequence ID" value="GEP71151.1"/>
    <property type="molecule type" value="Genomic_DNA"/>
</dbReference>
<evidence type="ECO:0000313" key="2">
    <source>
        <dbReference type="Proteomes" id="UP000321569"/>
    </source>
</evidence>
<dbReference type="OrthoDB" id="2322514at2"/>
<dbReference type="STRING" id="1423795.FD12_GL000227"/>
<gene>
    <name evidence="1" type="ORF">LRA02_00190</name>
</gene>
<accession>A0A512PIW8</accession>
<reference evidence="1 2" key="1">
    <citation type="submission" date="2019-07" db="EMBL/GenBank/DDBJ databases">
        <title>Whole genome shotgun sequence of Lactobacillus rapi NBRC 109618.</title>
        <authorList>
            <person name="Hosoyama A."/>
            <person name="Uohara A."/>
            <person name="Ohji S."/>
            <person name="Ichikawa N."/>
        </authorList>
    </citation>
    <scope>NUCLEOTIDE SEQUENCE [LARGE SCALE GENOMIC DNA]</scope>
    <source>
        <strain evidence="1 2">NBRC 109618</strain>
    </source>
</reference>
<protein>
    <submittedName>
        <fullName evidence="1">Uncharacterized protein</fullName>
    </submittedName>
</protein>
<comment type="caution">
    <text evidence="1">The sequence shown here is derived from an EMBL/GenBank/DDBJ whole genome shotgun (WGS) entry which is preliminary data.</text>
</comment>
<dbReference type="AlphaFoldDB" id="A0A512PIW8"/>
<evidence type="ECO:0000313" key="1">
    <source>
        <dbReference type="EMBL" id="GEP71151.1"/>
    </source>
</evidence>
<sequence>MKKQPLLYGLTLTGLAIGSYIEYRIAQNRSAFLEKIVQRAKTAYPLQGVTYIGSWRILPETSADPSRFHFGFNYQDNNGNLEVQAFWADSQTGKIIRYETTRP</sequence>
<organism evidence="1 2">
    <name type="scientific">Lentilactobacillus rapi</name>
    <dbReference type="NCBI Taxonomy" id="481723"/>
    <lineage>
        <taxon>Bacteria</taxon>
        <taxon>Bacillati</taxon>
        <taxon>Bacillota</taxon>
        <taxon>Bacilli</taxon>
        <taxon>Lactobacillales</taxon>
        <taxon>Lactobacillaceae</taxon>
        <taxon>Lentilactobacillus</taxon>
    </lineage>
</organism>
<name>A0A512PIW8_9LACO</name>
<proteinExistence type="predicted"/>
<dbReference type="Proteomes" id="UP000321569">
    <property type="component" value="Unassembled WGS sequence"/>
</dbReference>